<proteinExistence type="predicted"/>
<organism evidence="1 2">
    <name type="scientific">Catharanthus roseus</name>
    <name type="common">Madagascar periwinkle</name>
    <name type="synonym">Vinca rosea</name>
    <dbReference type="NCBI Taxonomy" id="4058"/>
    <lineage>
        <taxon>Eukaryota</taxon>
        <taxon>Viridiplantae</taxon>
        <taxon>Streptophyta</taxon>
        <taxon>Embryophyta</taxon>
        <taxon>Tracheophyta</taxon>
        <taxon>Spermatophyta</taxon>
        <taxon>Magnoliopsida</taxon>
        <taxon>eudicotyledons</taxon>
        <taxon>Gunneridae</taxon>
        <taxon>Pentapetalae</taxon>
        <taxon>asterids</taxon>
        <taxon>lamiids</taxon>
        <taxon>Gentianales</taxon>
        <taxon>Apocynaceae</taxon>
        <taxon>Rauvolfioideae</taxon>
        <taxon>Vinceae</taxon>
        <taxon>Catharanthinae</taxon>
        <taxon>Catharanthus</taxon>
    </lineage>
</organism>
<evidence type="ECO:0000313" key="2">
    <source>
        <dbReference type="Proteomes" id="UP001060085"/>
    </source>
</evidence>
<gene>
    <name evidence="1" type="ORF">M9H77_20077</name>
</gene>
<comment type="caution">
    <text evidence="1">The sequence shown here is derived from an EMBL/GenBank/DDBJ whole genome shotgun (WGS) entry which is preliminary data.</text>
</comment>
<keyword evidence="2" id="KW-1185">Reference proteome</keyword>
<protein>
    <submittedName>
        <fullName evidence="1">Uncharacterized protein</fullName>
    </submittedName>
</protein>
<dbReference type="Proteomes" id="UP001060085">
    <property type="component" value="Linkage Group LG05"/>
</dbReference>
<reference evidence="2" key="1">
    <citation type="journal article" date="2023" name="Nat. Plants">
        <title>Single-cell RNA sequencing provides a high-resolution roadmap for understanding the multicellular compartmentation of specialized metabolism.</title>
        <authorList>
            <person name="Sun S."/>
            <person name="Shen X."/>
            <person name="Li Y."/>
            <person name="Li Y."/>
            <person name="Wang S."/>
            <person name="Li R."/>
            <person name="Zhang H."/>
            <person name="Shen G."/>
            <person name="Guo B."/>
            <person name="Wei J."/>
            <person name="Xu J."/>
            <person name="St-Pierre B."/>
            <person name="Chen S."/>
            <person name="Sun C."/>
        </authorList>
    </citation>
    <scope>NUCLEOTIDE SEQUENCE [LARGE SCALE GENOMIC DNA]</scope>
</reference>
<dbReference type="EMBL" id="CM044705">
    <property type="protein sequence ID" value="KAI5660754.1"/>
    <property type="molecule type" value="Genomic_DNA"/>
</dbReference>
<sequence length="85" mass="9777">MRSRGWIVAASIAAVEAMKDQGICRWNYSLRSFQQHAKNNVLRTLSHESPNKFSSSLISRTHHEKAKQSEESMRKVIYLSCWGPN</sequence>
<evidence type="ECO:0000313" key="1">
    <source>
        <dbReference type="EMBL" id="KAI5660754.1"/>
    </source>
</evidence>
<name>A0ACC0AJI1_CATRO</name>
<accession>A0ACC0AJI1</accession>